<comment type="caution">
    <text evidence="1">The sequence shown here is derived from an EMBL/GenBank/DDBJ whole genome shotgun (WGS) entry which is preliminary data.</text>
</comment>
<organism evidence="1 2">
    <name type="scientific">Brachionus plicatilis</name>
    <name type="common">Marine rotifer</name>
    <name type="synonym">Brachionus muelleri</name>
    <dbReference type="NCBI Taxonomy" id="10195"/>
    <lineage>
        <taxon>Eukaryota</taxon>
        <taxon>Metazoa</taxon>
        <taxon>Spiralia</taxon>
        <taxon>Gnathifera</taxon>
        <taxon>Rotifera</taxon>
        <taxon>Eurotatoria</taxon>
        <taxon>Monogononta</taxon>
        <taxon>Pseudotrocha</taxon>
        <taxon>Ploima</taxon>
        <taxon>Brachionidae</taxon>
        <taxon>Brachionus</taxon>
    </lineage>
</organism>
<protein>
    <submittedName>
        <fullName evidence="1">Uncharacterized protein</fullName>
    </submittedName>
</protein>
<dbReference type="EMBL" id="REGN01012422">
    <property type="protein sequence ID" value="RMZ95451.1"/>
    <property type="molecule type" value="Genomic_DNA"/>
</dbReference>
<proteinExistence type="predicted"/>
<evidence type="ECO:0000313" key="1">
    <source>
        <dbReference type="EMBL" id="RMZ95451.1"/>
    </source>
</evidence>
<dbReference type="AlphaFoldDB" id="A0A3M7P8N6"/>
<sequence length="85" mass="9696">MVQTANDVALALKEFKKSLTTENSIKSKDLTLPNFTPPDNTVIKYKTSATFNEDTLVEYVDKVFNPHLLQNEILELVVHHHQSIE</sequence>
<name>A0A3M7P8N6_BRAPC</name>
<reference evidence="1 2" key="1">
    <citation type="journal article" date="2018" name="Sci. Rep.">
        <title>Genomic signatures of local adaptation to the degree of environmental predictability in rotifers.</title>
        <authorList>
            <person name="Franch-Gras L."/>
            <person name="Hahn C."/>
            <person name="Garcia-Roger E.M."/>
            <person name="Carmona M.J."/>
            <person name="Serra M."/>
            <person name="Gomez A."/>
        </authorList>
    </citation>
    <scope>NUCLEOTIDE SEQUENCE [LARGE SCALE GENOMIC DNA]</scope>
    <source>
        <strain evidence="1">HYR1</strain>
    </source>
</reference>
<accession>A0A3M7P8N6</accession>
<dbReference type="Proteomes" id="UP000276133">
    <property type="component" value="Unassembled WGS sequence"/>
</dbReference>
<keyword evidence="2" id="KW-1185">Reference proteome</keyword>
<gene>
    <name evidence="1" type="ORF">BpHYR1_026836</name>
</gene>
<dbReference type="OrthoDB" id="10031330at2759"/>
<evidence type="ECO:0000313" key="2">
    <source>
        <dbReference type="Proteomes" id="UP000276133"/>
    </source>
</evidence>